<evidence type="ECO:0000313" key="2">
    <source>
        <dbReference type="EMBL" id="UWM56145.1"/>
    </source>
</evidence>
<reference evidence="2" key="1">
    <citation type="submission" date="2022-09" db="EMBL/GenBank/DDBJ databases">
        <title>Diverse halophilic archaea isolated from saline environments.</title>
        <authorList>
            <person name="Cui H.-L."/>
        </authorList>
    </citation>
    <scope>NUCLEOTIDE SEQUENCE</scope>
    <source>
        <strain evidence="2">ZS-35-S2</strain>
    </source>
</reference>
<accession>A0A9E7U661</accession>
<dbReference type="KEGG" id="ssai:N0B31_07590"/>
<dbReference type="Pfam" id="PF25923">
    <property type="entry name" value="DUF7969"/>
    <property type="match status" value="1"/>
</dbReference>
<organism evidence="2 3">
    <name type="scientific">Salinirubellus salinus</name>
    <dbReference type="NCBI Taxonomy" id="1364945"/>
    <lineage>
        <taxon>Archaea</taxon>
        <taxon>Methanobacteriati</taxon>
        <taxon>Methanobacteriota</taxon>
        <taxon>Stenosarchaea group</taxon>
        <taxon>Halobacteria</taxon>
        <taxon>Halobacteriales</taxon>
        <taxon>Natronomonadaceae</taxon>
        <taxon>Salinirubellus</taxon>
    </lineage>
</organism>
<proteinExistence type="predicted"/>
<keyword evidence="3" id="KW-1185">Reference proteome</keyword>
<dbReference type="GeneID" id="74942274"/>
<dbReference type="RefSeq" id="WP_260595265.1">
    <property type="nucleotide sequence ID" value="NZ_CP104003.1"/>
</dbReference>
<dbReference type="EMBL" id="CP104003">
    <property type="protein sequence ID" value="UWM56145.1"/>
    <property type="molecule type" value="Genomic_DNA"/>
</dbReference>
<dbReference type="Proteomes" id="UP001057580">
    <property type="component" value="Chromosome"/>
</dbReference>
<dbReference type="AlphaFoldDB" id="A0A9E7U661"/>
<name>A0A9E7U661_9EURY</name>
<feature type="domain" description="DUF7969" evidence="1">
    <location>
        <begin position="3"/>
        <end position="73"/>
    </location>
</feature>
<protein>
    <recommendedName>
        <fullName evidence="1">DUF7969 domain-containing protein</fullName>
    </recommendedName>
</protein>
<dbReference type="InterPro" id="IPR058275">
    <property type="entry name" value="DUF7969"/>
</dbReference>
<evidence type="ECO:0000259" key="1">
    <source>
        <dbReference type="Pfam" id="PF25923"/>
    </source>
</evidence>
<gene>
    <name evidence="2" type="ORF">N0B31_07590</name>
</gene>
<sequence length="111" mass="12000">MVTVTYTCPRCGAVVELERGAYLADKCVTPHPVEGWSYVPAYEVDPETTSDDAEDAYSAAGDGVELVCGASETRGEGCGEPFYLSFVRHEDGREVDPQVALGDAVRFEFGR</sequence>
<evidence type="ECO:0000313" key="3">
    <source>
        <dbReference type="Proteomes" id="UP001057580"/>
    </source>
</evidence>